<comment type="caution">
    <text evidence="2">The sequence shown here is derived from an EMBL/GenBank/DDBJ whole genome shotgun (WGS) entry which is preliminary data.</text>
</comment>
<feature type="compositionally biased region" description="Pro residues" evidence="1">
    <location>
        <begin position="63"/>
        <end position="74"/>
    </location>
</feature>
<proteinExistence type="predicted"/>
<reference evidence="2 3" key="1">
    <citation type="submission" date="2021-07" db="EMBL/GenBank/DDBJ databases">
        <title>The Aristolochia fimbriata genome: insights into angiosperm evolution, floral development and chemical biosynthesis.</title>
        <authorList>
            <person name="Jiao Y."/>
        </authorList>
    </citation>
    <scope>NUCLEOTIDE SEQUENCE [LARGE SCALE GENOMIC DNA]</scope>
    <source>
        <strain evidence="2">IBCAS-2021</strain>
        <tissue evidence="2">Leaf</tissue>
    </source>
</reference>
<evidence type="ECO:0000313" key="3">
    <source>
        <dbReference type="Proteomes" id="UP000825729"/>
    </source>
</evidence>
<evidence type="ECO:0000256" key="1">
    <source>
        <dbReference type="SAM" id="MobiDB-lite"/>
    </source>
</evidence>
<evidence type="ECO:0000313" key="2">
    <source>
        <dbReference type="EMBL" id="KAG9438365.1"/>
    </source>
</evidence>
<keyword evidence="3" id="KW-1185">Reference proteome</keyword>
<dbReference type="Proteomes" id="UP000825729">
    <property type="component" value="Unassembled WGS sequence"/>
</dbReference>
<feature type="region of interest" description="Disordered" evidence="1">
    <location>
        <begin position="175"/>
        <end position="197"/>
    </location>
</feature>
<gene>
    <name evidence="2" type="ORF">H6P81_021701</name>
</gene>
<sequence length="197" mass="21177">MCLQMPLDVLSRDATIGCIFNEVYSPGPAASRNPAATIEAFERKLHPKIPRSRVHLLRHAHAVPPPAPLSSPPPAKKRAGRRAKADYCPLPRGRLAEKKKHFAPKGTRARERVARLPSPLTGLKSGSRPSLKRTSPPAVASGTGGLARIATPVCRKAPHVTDRAQVPWNGARERVTAQFGPCRPLPGKRGGKFGPEG</sequence>
<dbReference type="AlphaFoldDB" id="A0AAV7DP82"/>
<name>A0AAV7DP82_ARIFI</name>
<feature type="region of interest" description="Disordered" evidence="1">
    <location>
        <begin position="62"/>
        <end position="87"/>
    </location>
</feature>
<feature type="region of interest" description="Disordered" evidence="1">
    <location>
        <begin position="100"/>
        <end position="144"/>
    </location>
</feature>
<organism evidence="2 3">
    <name type="scientific">Aristolochia fimbriata</name>
    <name type="common">White veined hardy Dutchman's pipe vine</name>
    <dbReference type="NCBI Taxonomy" id="158543"/>
    <lineage>
        <taxon>Eukaryota</taxon>
        <taxon>Viridiplantae</taxon>
        <taxon>Streptophyta</taxon>
        <taxon>Embryophyta</taxon>
        <taxon>Tracheophyta</taxon>
        <taxon>Spermatophyta</taxon>
        <taxon>Magnoliopsida</taxon>
        <taxon>Magnoliidae</taxon>
        <taxon>Piperales</taxon>
        <taxon>Aristolochiaceae</taxon>
        <taxon>Aristolochia</taxon>
    </lineage>
</organism>
<accession>A0AAV7DP82</accession>
<dbReference type="EMBL" id="JAINDJ010000157">
    <property type="protein sequence ID" value="KAG9438365.1"/>
    <property type="molecule type" value="Genomic_DNA"/>
</dbReference>
<protein>
    <submittedName>
        <fullName evidence="2">Uncharacterized protein</fullName>
    </submittedName>
</protein>